<proteinExistence type="predicted"/>
<gene>
    <name evidence="1" type="ORF">S03H2_66304</name>
</gene>
<accession>X1IB30</accession>
<protein>
    <submittedName>
        <fullName evidence="1">Uncharacterized protein</fullName>
    </submittedName>
</protein>
<name>X1IB30_9ZZZZ</name>
<dbReference type="AlphaFoldDB" id="X1IB30"/>
<sequence>HIGSLAHHATDCHNWCKYLAKADAFPDSIFEGTRRVTFSKRYHRHPRQFAPTDESSNIEWMYSRLSCLHLFEALEQVELFTVDVAPGTFLVEFFPDAPHSALCLSNLRAALEVRGA</sequence>
<dbReference type="EMBL" id="BARU01043275">
    <property type="protein sequence ID" value="GAH79611.1"/>
    <property type="molecule type" value="Genomic_DNA"/>
</dbReference>
<reference evidence="1" key="1">
    <citation type="journal article" date="2014" name="Front. Microbiol.">
        <title>High frequency of phylogenetically diverse reductive dehalogenase-homologous genes in deep subseafloor sedimentary metagenomes.</title>
        <authorList>
            <person name="Kawai M."/>
            <person name="Futagami T."/>
            <person name="Toyoda A."/>
            <person name="Takaki Y."/>
            <person name="Nishi S."/>
            <person name="Hori S."/>
            <person name="Arai W."/>
            <person name="Tsubouchi T."/>
            <person name="Morono Y."/>
            <person name="Uchiyama I."/>
            <person name="Ito T."/>
            <person name="Fujiyama A."/>
            <person name="Inagaki F."/>
            <person name="Takami H."/>
        </authorList>
    </citation>
    <scope>NUCLEOTIDE SEQUENCE</scope>
    <source>
        <strain evidence="1">Expedition CK06-06</strain>
    </source>
</reference>
<feature type="non-terminal residue" evidence="1">
    <location>
        <position position="1"/>
    </location>
</feature>
<comment type="caution">
    <text evidence="1">The sequence shown here is derived from an EMBL/GenBank/DDBJ whole genome shotgun (WGS) entry which is preliminary data.</text>
</comment>
<evidence type="ECO:0000313" key="1">
    <source>
        <dbReference type="EMBL" id="GAH79611.1"/>
    </source>
</evidence>
<organism evidence="1">
    <name type="scientific">marine sediment metagenome</name>
    <dbReference type="NCBI Taxonomy" id="412755"/>
    <lineage>
        <taxon>unclassified sequences</taxon>
        <taxon>metagenomes</taxon>
        <taxon>ecological metagenomes</taxon>
    </lineage>
</organism>